<organism evidence="2 3">
    <name type="scientific">Moelleriella libera RCEF 2490</name>
    <dbReference type="NCBI Taxonomy" id="1081109"/>
    <lineage>
        <taxon>Eukaryota</taxon>
        <taxon>Fungi</taxon>
        <taxon>Dikarya</taxon>
        <taxon>Ascomycota</taxon>
        <taxon>Pezizomycotina</taxon>
        <taxon>Sordariomycetes</taxon>
        <taxon>Hypocreomycetidae</taxon>
        <taxon>Hypocreales</taxon>
        <taxon>Clavicipitaceae</taxon>
        <taxon>Moelleriella</taxon>
    </lineage>
</organism>
<keyword evidence="3" id="KW-1185">Reference proteome</keyword>
<dbReference type="Proteomes" id="UP000078544">
    <property type="component" value="Unassembled WGS sequence"/>
</dbReference>
<gene>
    <name evidence="2" type="ORF">AAL_04291</name>
</gene>
<protein>
    <submittedName>
        <fullName evidence="2">Uncharacterized protein</fullName>
    </submittedName>
</protein>
<sequence length="117" mass="12902">MPYYSTFRPMSLLPSPSAAPLIKALGAGEEGETNFTWLPFDDPHACFQTNSTVPVSWSKSPSGVCRFNFTPRRHSLSHPAAKTLGVRTSPRRDGVPQSLSTGDRRYADQLVHFACYA</sequence>
<accession>A0A168C0N4</accession>
<name>A0A168C0N4_9HYPO</name>
<proteinExistence type="predicted"/>
<comment type="caution">
    <text evidence="2">The sequence shown here is derived from an EMBL/GenBank/DDBJ whole genome shotgun (WGS) entry which is preliminary data.</text>
</comment>
<evidence type="ECO:0000313" key="3">
    <source>
        <dbReference type="Proteomes" id="UP000078544"/>
    </source>
</evidence>
<dbReference type="AlphaFoldDB" id="A0A168C0N4"/>
<evidence type="ECO:0000313" key="2">
    <source>
        <dbReference type="EMBL" id="KZZ95995.1"/>
    </source>
</evidence>
<evidence type="ECO:0000256" key="1">
    <source>
        <dbReference type="SAM" id="MobiDB-lite"/>
    </source>
</evidence>
<feature type="region of interest" description="Disordered" evidence="1">
    <location>
        <begin position="78"/>
        <end position="101"/>
    </location>
</feature>
<reference evidence="2 3" key="1">
    <citation type="journal article" date="2016" name="Genome Biol. Evol.">
        <title>Divergent and convergent evolution of fungal pathogenicity.</title>
        <authorList>
            <person name="Shang Y."/>
            <person name="Xiao G."/>
            <person name="Zheng P."/>
            <person name="Cen K."/>
            <person name="Zhan S."/>
            <person name="Wang C."/>
        </authorList>
    </citation>
    <scope>NUCLEOTIDE SEQUENCE [LARGE SCALE GENOMIC DNA]</scope>
    <source>
        <strain evidence="2 3">RCEF 2490</strain>
    </source>
</reference>
<dbReference type="EMBL" id="AZGY01000008">
    <property type="protein sequence ID" value="KZZ95995.1"/>
    <property type="molecule type" value="Genomic_DNA"/>
</dbReference>